<dbReference type="PROSITE" id="PS50995">
    <property type="entry name" value="HTH_MARR_2"/>
    <property type="match status" value="1"/>
</dbReference>
<evidence type="ECO:0000313" key="6">
    <source>
        <dbReference type="Proteomes" id="UP000199377"/>
    </source>
</evidence>
<dbReference type="PANTHER" id="PTHR33164">
    <property type="entry name" value="TRANSCRIPTIONAL REGULATOR, MARR FAMILY"/>
    <property type="match status" value="1"/>
</dbReference>
<dbReference type="InterPro" id="IPR036390">
    <property type="entry name" value="WH_DNA-bd_sf"/>
</dbReference>
<proteinExistence type="predicted"/>
<dbReference type="PROSITE" id="PS01117">
    <property type="entry name" value="HTH_MARR_1"/>
    <property type="match status" value="1"/>
</dbReference>
<protein>
    <submittedName>
        <fullName evidence="5">Transcriptional regulator, MarR family</fullName>
    </submittedName>
</protein>
<accession>A0A1I3D7S3</accession>
<dbReference type="GO" id="GO:0003677">
    <property type="term" value="F:DNA binding"/>
    <property type="evidence" value="ECO:0007669"/>
    <property type="project" value="UniProtKB-KW"/>
</dbReference>
<reference evidence="5 6" key="1">
    <citation type="submission" date="2016-10" db="EMBL/GenBank/DDBJ databases">
        <authorList>
            <person name="de Groot N.N."/>
        </authorList>
    </citation>
    <scope>NUCLEOTIDE SEQUENCE [LARGE SCALE GENOMIC DNA]</scope>
    <source>
        <strain evidence="5 6">CGMCC 1.11030</strain>
    </source>
</reference>
<sequence length="185" mass="19716">MSLPTRAIAQDALHDAPAGNAEGAAAASPGAADRNVEVIPNTRSLGFLLQDVARLMRVSFGQAVNDAGLELTTGEARALVHAVAAAGARQTEIAERMGVEPMTLCGYVDRLESRGLVERQPHPADKRAKKIVPTETAGEAIDTIMPLTRKVIADAMEGLPDSDIQAFRRVLQHMHDHLADGRRNG</sequence>
<dbReference type="InterPro" id="IPR039422">
    <property type="entry name" value="MarR/SlyA-like"/>
</dbReference>
<evidence type="ECO:0000313" key="5">
    <source>
        <dbReference type="EMBL" id="SFH82765.1"/>
    </source>
</evidence>
<dbReference type="Gene3D" id="1.10.10.10">
    <property type="entry name" value="Winged helix-like DNA-binding domain superfamily/Winged helix DNA-binding domain"/>
    <property type="match status" value="1"/>
</dbReference>
<evidence type="ECO:0000256" key="3">
    <source>
        <dbReference type="ARBA" id="ARBA00023163"/>
    </source>
</evidence>
<dbReference type="AlphaFoldDB" id="A0A1I3D7S3"/>
<dbReference type="OrthoDB" id="582199at2"/>
<dbReference type="RefSeq" id="WP_092858481.1">
    <property type="nucleotide sequence ID" value="NZ_FOQH01000002.1"/>
</dbReference>
<organism evidence="5 6">
    <name type="scientific">Albimonas pacifica</name>
    <dbReference type="NCBI Taxonomy" id="1114924"/>
    <lineage>
        <taxon>Bacteria</taxon>
        <taxon>Pseudomonadati</taxon>
        <taxon>Pseudomonadota</taxon>
        <taxon>Alphaproteobacteria</taxon>
        <taxon>Rhodobacterales</taxon>
        <taxon>Paracoccaceae</taxon>
        <taxon>Albimonas</taxon>
    </lineage>
</organism>
<dbReference type="GO" id="GO:0006950">
    <property type="term" value="P:response to stress"/>
    <property type="evidence" value="ECO:0007669"/>
    <property type="project" value="TreeGrafter"/>
</dbReference>
<dbReference type="SUPFAM" id="SSF46785">
    <property type="entry name" value="Winged helix' DNA-binding domain"/>
    <property type="match status" value="1"/>
</dbReference>
<evidence type="ECO:0000256" key="2">
    <source>
        <dbReference type="ARBA" id="ARBA00023125"/>
    </source>
</evidence>
<gene>
    <name evidence="5" type="ORF">SAMN05216258_102434</name>
</gene>
<evidence type="ECO:0000259" key="4">
    <source>
        <dbReference type="PROSITE" id="PS50995"/>
    </source>
</evidence>
<dbReference type="PRINTS" id="PR00598">
    <property type="entry name" value="HTHMARR"/>
</dbReference>
<dbReference type="GO" id="GO:0003700">
    <property type="term" value="F:DNA-binding transcription factor activity"/>
    <property type="evidence" value="ECO:0007669"/>
    <property type="project" value="InterPro"/>
</dbReference>
<dbReference type="InterPro" id="IPR000835">
    <property type="entry name" value="HTH_MarR-typ"/>
</dbReference>
<keyword evidence="3" id="KW-0804">Transcription</keyword>
<evidence type="ECO:0000256" key="1">
    <source>
        <dbReference type="ARBA" id="ARBA00023015"/>
    </source>
</evidence>
<feature type="domain" description="HTH marR-type" evidence="4">
    <location>
        <begin position="42"/>
        <end position="176"/>
    </location>
</feature>
<dbReference type="InterPro" id="IPR036388">
    <property type="entry name" value="WH-like_DNA-bd_sf"/>
</dbReference>
<dbReference type="Proteomes" id="UP000199377">
    <property type="component" value="Unassembled WGS sequence"/>
</dbReference>
<dbReference type="InterPro" id="IPR023187">
    <property type="entry name" value="Tscrpt_reg_MarR-type_CS"/>
</dbReference>
<dbReference type="EMBL" id="FOQH01000002">
    <property type="protein sequence ID" value="SFH82765.1"/>
    <property type="molecule type" value="Genomic_DNA"/>
</dbReference>
<dbReference type="PANTHER" id="PTHR33164:SF64">
    <property type="entry name" value="TRANSCRIPTIONAL REGULATOR SLYA"/>
    <property type="match status" value="1"/>
</dbReference>
<keyword evidence="2" id="KW-0238">DNA-binding</keyword>
<dbReference type="Pfam" id="PF01047">
    <property type="entry name" value="MarR"/>
    <property type="match status" value="1"/>
</dbReference>
<dbReference type="SMART" id="SM00347">
    <property type="entry name" value="HTH_MARR"/>
    <property type="match status" value="1"/>
</dbReference>
<keyword evidence="6" id="KW-1185">Reference proteome</keyword>
<keyword evidence="1" id="KW-0805">Transcription regulation</keyword>
<name>A0A1I3D7S3_9RHOB</name>